<dbReference type="Pfam" id="PF13416">
    <property type="entry name" value="SBP_bac_8"/>
    <property type="match status" value="1"/>
</dbReference>
<dbReference type="PROSITE" id="PS51318">
    <property type="entry name" value="TAT"/>
    <property type="match status" value="1"/>
</dbReference>
<evidence type="ECO:0000313" key="2">
    <source>
        <dbReference type="EMBL" id="QOY60711.1"/>
    </source>
</evidence>
<feature type="chain" id="PRO_5038400123" evidence="1">
    <location>
        <begin position="29"/>
        <end position="447"/>
    </location>
</feature>
<dbReference type="PROSITE" id="PS51257">
    <property type="entry name" value="PROKAR_LIPOPROTEIN"/>
    <property type="match status" value="1"/>
</dbReference>
<dbReference type="PANTHER" id="PTHR43649:SF12">
    <property type="entry name" value="DIACETYLCHITOBIOSE BINDING PROTEIN DASA"/>
    <property type="match status" value="1"/>
</dbReference>
<dbReference type="InterPro" id="IPR050490">
    <property type="entry name" value="Bact_solute-bd_prot1"/>
</dbReference>
<dbReference type="Proteomes" id="UP000593735">
    <property type="component" value="Chromosome"/>
</dbReference>
<dbReference type="CDD" id="cd14748">
    <property type="entry name" value="PBP2_UgpB"/>
    <property type="match status" value="1"/>
</dbReference>
<dbReference type="InterPro" id="IPR019546">
    <property type="entry name" value="TAT_signal_bac_arc"/>
</dbReference>
<evidence type="ECO:0000313" key="3">
    <source>
        <dbReference type="Proteomes" id="UP000593735"/>
    </source>
</evidence>
<feature type="signal peptide" evidence="1">
    <location>
        <begin position="1"/>
        <end position="28"/>
    </location>
</feature>
<reference evidence="2 3" key="1">
    <citation type="submission" date="2020-10" db="EMBL/GenBank/DDBJ databases">
        <title>Olsenella immobilis sp.nov., isolated from the mud in a fermentation cellar used for the production of Chinese strong-flavoured liquor.</title>
        <authorList>
            <person name="Lu L."/>
        </authorList>
    </citation>
    <scope>NUCLEOTIDE SEQUENCE [LARGE SCALE GENOMIC DNA]</scope>
    <source>
        <strain evidence="2 3">LZLJ-2</strain>
    </source>
</reference>
<accession>A0A7S7M8H7</accession>
<keyword evidence="1" id="KW-0732">Signal</keyword>
<dbReference type="InterPro" id="IPR006059">
    <property type="entry name" value="SBP"/>
</dbReference>
<sequence>MMKSPVPLSRRSFLGAAALGVGSLAVSAGLSGCGQSESGSSSSSAAATSDNGTIELTYWYSWTDKIKENNEERVAEFNEGIGADKGIHVTAEYQGSYDDLNTKLKTAYSASEEPDVCVMVINGTQAFADGGMIQPIDDLVADEDLKDFWPGLMENCYAGEDLYGVPYLRSTPVLYYNKTLFENAGLSADAAPATWDEMVAASDALKGQGVGGYGFFAYIWAFTAFAYCNSGTLFGDGLSAQAATFNEKPAVDMVKWFKDGVDNHNFSFSGGSNGSDTLKTNAANQKVGMWMSSTADLTNHMDLASQGGYEIGVGFIPKNTQNKVPTGGCNLVMTSRVADARRTAAGEFINFMTSRDAAVKNHLKTGYLLTRQSDAEDQRIIEAYAKTPEYQVAFDQLQYAIGDYMNAGYVEASKVYTDAIEKIMAGSGDVQDVLDTAKEQADPILRS</sequence>
<dbReference type="KEGG" id="tio:INP52_00335"/>
<dbReference type="InterPro" id="IPR006311">
    <property type="entry name" value="TAT_signal"/>
</dbReference>
<dbReference type="NCBIfam" id="TIGR01409">
    <property type="entry name" value="TAT_signal_seq"/>
    <property type="match status" value="1"/>
</dbReference>
<protein>
    <submittedName>
        <fullName evidence="2">ABC transporter substrate-binding protein</fullName>
    </submittedName>
</protein>
<dbReference type="PANTHER" id="PTHR43649">
    <property type="entry name" value="ARABINOSE-BINDING PROTEIN-RELATED"/>
    <property type="match status" value="1"/>
</dbReference>
<proteinExistence type="predicted"/>
<dbReference type="Gene3D" id="3.40.190.10">
    <property type="entry name" value="Periplasmic binding protein-like II"/>
    <property type="match status" value="2"/>
</dbReference>
<organism evidence="2 3">
    <name type="scientific">Thermophilibacter immobilis</name>
    <dbReference type="NCBI Taxonomy" id="2779519"/>
    <lineage>
        <taxon>Bacteria</taxon>
        <taxon>Bacillati</taxon>
        <taxon>Actinomycetota</taxon>
        <taxon>Coriobacteriia</taxon>
        <taxon>Coriobacteriales</taxon>
        <taxon>Atopobiaceae</taxon>
        <taxon>Thermophilibacter</taxon>
    </lineage>
</organism>
<dbReference type="AlphaFoldDB" id="A0A7S7M8H7"/>
<name>A0A7S7M8H7_9ACTN</name>
<dbReference type="RefSeq" id="WP_194371431.1">
    <property type="nucleotide sequence ID" value="NZ_CP063767.1"/>
</dbReference>
<gene>
    <name evidence="2" type="ORF">INP52_00335</name>
</gene>
<dbReference type="EMBL" id="CP063767">
    <property type="protein sequence ID" value="QOY60711.1"/>
    <property type="molecule type" value="Genomic_DNA"/>
</dbReference>
<dbReference type="SUPFAM" id="SSF53850">
    <property type="entry name" value="Periplasmic binding protein-like II"/>
    <property type="match status" value="1"/>
</dbReference>
<keyword evidence="3" id="KW-1185">Reference proteome</keyword>
<evidence type="ECO:0000256" key="1">
    <source>
        <dbReference type="SAM" id="SignalP"/>
    </source>
</evidence>